<evidence type="ECO:0000313" key="9">
    <source>
        <dbReference type="EMBL" id="TCL66272.1"/>
    </source>
</evidence>
<keyword evidence="10" id="KW-1185">Reference proteome</keyword>
<gene>
    <name evidence="9" type="ORF">EV196_104303</name>
</gene>
<keyword evidence="6 7" id="KW-0998">Cell outer membrane</keyword>
<dbReference type="InterPro" id="IPR012910">
    <property type="entry name" value="Plug_dom"/>
</dbReference>
<keyword evidence="3 7" id="KW-1134">Transmembrane beta strand</keyword>
<dbReference type="SUPFAM" id="SSF49464">
    <property type="entry name" value="Carboxypeptidase regulatory domain-like"/>
    <property type="match status" value="1"/>
</dbReference>
<dbReference type="GO" id="GO:0009279">
    <property type="term" value="C:cell outer membrane"/>
    <property type="evidence" value="ECO:0007669"/>
    <property type="project" value="UniProtKB-SubCell"/>
</dbReference>
<dbReference type="Gene3D" id="2.170.130.10">
    <property type="entry name" value="TonB-dependent receptor, plug domain"/>
    <property type="match status" value="1"/>
</dbReference>
<evidence type="ECO:0000256" key="1">
    <source>
        <dbReference type="ARBA" id="ARBA00004571"/>
    </source>
</evidence>
<evidence type="ECO:0000256" key="2">
    <source>
        <dbReference type="ARBA" id="ARBA00022448"/>
    </source>
</evidence>
<dbReference type="Pfam" id="PF07715">
    <property type="entry name" value="Plug"/>
    <property type="match status" value="1"/>
</dbReference>
<reference evidence="9 10" key="1">
    <citation type="submission" date="2019-03" db="EMBL/GenBank/DDBJ databases">
        <title>Genomic Encyclopedia of Type Strains, Phase IV (KMG-IV): sequencing the most valuable type-strain genomes for metagenomic binning, comparative biology and taxonomic classification.</title>
        <authorList>
            <person name="Goeker M."/>
        </authorList>
    </citation>
    <scope>NUCLEOTIDE SEQUENCE [LARGE SCALE GENOMIC DNA]</scope>
    <source>
        <strain evidence="9 10">DSM 18792</strain>
    </source>
</reference>
<dbReference type="OrthoDB" id="830178at2"/>
<dbReference type="InterPro" id="IPR039426">
    <property type="entry name" value="TonB-dep_rcpt-like"/>
</dbReference>
<proteinExistence type="inferred from homology"/>
<comment type="subcellular location">
    <subcellularLocation>
        <location evidence="1 7">Cell outer membrane</location>
        <topology evidence="1 7">Multi-pass membrane protein</topology>
    </subcellularLocation>
</comment>
<keyword evidence="4 7" id="KW-0812">Transmembrane</keyword>
<sequence>MNYYLTMMKLKNTYTLFCILFLGITLALQAQVKSGNIVTGSVVDAASKQKLAGINVRIGSFASVLTDTDGKFSIKIPDSRATLIISSPNHQTKEVALKGRKNVEIAIYNNDFNSYYKAVDMPVGQQSNASIVSAVATKKVDISTPKESVANILNGEISGTRAIMRSGVPGIGANIFIRGYNTLNGATQPLIIVDGMMLETNTFTNNSLINGYSYDPLSDMNPKDIANITVIKDAASIYGSRGANGVILIETNKTTDVSTKIDFYVQGGLNFAPKNLPMMNNNQYRSYLSDQVKNSGRYTSSQISNLPYFNENPAFQDYQKYHNATDWQNEVFNNDFVNEYYLRVTGGDEVAKYGLSIGYSSNQGVVSNADFNRFTTRFNAETNITERLSLKTNLSVSYTTRNLFDDGLLSTSPIYSALNKSPFLAPFIPNADGIITESYEDIDNIGGFSNPRAITDNATFQAKDYNLYGHLDFGYKISNNMNIHSLIGVNYIKNRQNVFLPNLGLSTEYNEYGDAQVRTSKVNAESLFAIYNDTRLNYKLNVDHIHDFSFNVGFRFNSNQYENSYSTSGNSGDDQFTSLGDGDKLTNVTSGSIGNWKYGSMYGNANYSFLNKYFVSYNISADASSRFGDDKSVGIFPAVSAGWLISSEGFMANNATVDMLKLRASYGLTGNDGIGNNNAESYFVSTRFLEGAGLVNGNIGNSSLSWEETAKTNLGLDIGLFNERLSFNIDYFNNVTEGLINFNQTDPVFGGGSYMSNDGRLKNIGLEFSMNARIFNTPSFTWDIGGNISTYKNEITSLPGDRQIIDIEGINATILNEEFSPLGLFYGYKTDGIYNNAAEASADGLVWRDFAGFNQPFVAGDVRFVNTNGSDNVINEDDRVVIGNPNPDFTGMFYNTFTYKKLTLSTVFSFSQGNDVYNALRWKTESMSGFSNQSLATVNRWTVDNQDTNIPRAVYGDAVGNSRFSDRWIEDGSYIRLKTISLSYSPEIYNVTFYVTANNIFTITDYLGYDPEVSTSQTSYLQGIDAGFTPQYSSVLVGIRLGL</sequence>
<comment type="caution">
    <text evidence="9">The sequence shown here is derived from an EMBL/GenBank/DDBJ whole genome shotgun (WGS) entry which is preliminary data.</text>
</comment>
<dbReference type="Pfam" id="PF13715">
    <property type="entry name" value="CarbopepD_reg_2"/>
    <property type="match status" value="1"/>
</dbReference>
<dbReference type="InterPro" id="IPR036942">
    <property type="entry name" value="Beta-barrel_TonB_sf"/>
</dbReference>
<evidence type="ECO:0000256" key="3">
    <source>
        <dbReference type="ARBA" id="ARBA00022452"/>
    </source>
</evidence>
<dbReference type="PROSITE" id="PS52016">
    <property type="entry name" value="TONB_DEPENDENT_REC_3"/>
    <property type="match status" value="1"/>
</dbReference>
<name>A0A4R1RKM9_9FLAO</name>
<feature type="domain" description="TonB-dependent receptor plug" evidence="8">
    <location>
        <begin position="130"/>
        <end position="246"/>
    </location>
</feature>
<dbReference type="NCBIfam" id="TIGR04056">
    <property type="entry name" value="OMP_RagA_SusC"/>
    <property type="match status" value="1"/>
</dbReference>
<evidence type="ECO:0000256" key="4">
    <source>
        <dbReference type="ARBA" id="ARBA00022692"/>
    </source>
</evidence>
<comment type="similarity">
    <text evidence="7">Belongs to the TonB-dependent receptor family.</text>
</comment>
<dbReference type="InterPro" id="IPR008969">
    <property type="entry name" value="CarboxyPept-like_regulatory"/>
</dbReference>
<dbReference type="AlphaFoldDB" id="A0A4R1RKM9"/>
<dbReference type="InterPro" id="IPR037066">
    <property type="entry name" value="Plug_dom_sf"/>
</dbReference>
<evidence type="ECO:0000259" key="8">
    <source>
        <dbReference type="Pfam" id="PF07715"/>
    </source>
</evidence>
<accession>A0A4R1RKM9</accession>
<dbReference type="Gene3D" id="2.40.170.20">
    <property type="entry name" value="TonB-dependent receptor, beta-barrel domain"/>
    <property type="match status" value="1"/>
</dbReference>
<evidence type="ECO:0000256" key="7">
    <source>
        <dbReference type="PROSITE-ProRule" id="PRU01360"/>
    </source>
</evidence>
<organism evidence="9 10">
    <name type="scientific">Mariniflexile fucanivorans</name>
    <dbReference type="NCBI Taxonomy" id="264023"/>
    <lineage>
        <taxon>Bacteria</taxon>
        <taxon>Pseudomonadati</taxon>
        <taxon>Bacteroidota</taxon>
        <taxon>Flavobacteriia</taxon>
        <taxon>Flavobacteriales</taxon>
        <taxon>Flavobacteriaceae</taxon>
        <taxon>Mariniflexile</taxon>
    </lineage>
</organism>
<dbReference type="Gene3D" id="2.60.40.1120">
    <property type="entry name" value="Carboxypeptidase-like, regulatory domain"/>
    <property type="match status" value="1"/>
</dbReference>
<dbReference type="SUPFAM" id="SSF56935">
    <property type="entry name" value="Porins"/>
    <property type="match status" value="1"/>
</dbReference>
<evidence type="ECO:0000256" key="5">
    <source>
        <dbReference type="ARBA" id="ARBA00023136"/>
    </source>
</evidence>
<evidence type="ECO:0000256" key="6">
    <source>
        <dbReference type="ARBA" id="ARBA00023237"/>
    </source>
</evidence>
<dbReference type="EMBL" id="SLUP01000004">
    <property type="protein sequence ID" value="TCL66272.1"/>
    <property type="molecule type" value="Genomic_DNA"/>
</dbReference>
<protein>
    <submittedName>
        <fullName evidence="9">TonB-linked SusC/RagA family outer membrane protein</fullName>
    </submittedName>
</protein>
<keyword evidence="5 7" id="KW-0472">Membrane</keyword>
<evidence type="ECO:0000313" key="10">
    <source>
        <dbReference type="Proteomes" id="UP000295455"/>
    </source>
</evidence>
<dbReference type="InterPro" id="IPR023996">
    <property type="entry name" value="TonB-dep_OMP_SusC/RagA"/>
</dbReference>
<dbReference type="Proteomes" id="UP000295455">
    <property type="component" value="Unassembled WGS sequence"/>
</dbReference>
<keyword evidence="2 7" id="KW-0813">Transport</keyword>